<dbReference type="CDD" id="cd00158">
    <property type="entry name" value="RHOD"/>
    <property type="match status" value="1"/>
</dbReference>
<evidence type="ECO:0000256" key="1">
    <source>
        <dbReference type="ARBA" id="ARBA00022723"/>
    </source>
</evidence>
<evidence type="ECO:0000313" key="3">
    <source>
        <dbReference type="EMBL" id="MXG90907.1"/>
    </source>
</evidence>
<dbReference type="GO" id="GO:0006749">
    <property type="term" value="P:glutathione metabolic process"/>
    <property type="evidence" value="ECO:0007669"/>
    <property type="project" value="InterPro"/>
</dbReference>
<dbReference type="GO" id="GO:0046872">
    <property type="term" value="F:metal ion binding"/>
    <property type="evidence" value="ECO:0007669"/>
    <property type="project" value="UniProtKB-KW"/>
</dbReference>
<organism evidence="3 4">
    <name type="scientific">Nocardioides flavescens</name>
    <dbReference type="NCBI Taxonomy" id="2691959"/>
    <lineage>
        <taxon>Bacteria</taxon>
        <taxon>Bacillati</taxon>
        <taxon>Actinomycetota</taxon>
        <taxon>Actinomycetes</taxon>
        <taxon>Propionibacteriales</taxon>
        <taxon>Nocardioidaceae</taxon>
        <taxon>Nocardioides</taxon>
    </lineage>
</organism>
<dbReference type="SUPFAM" id="SSF56281">
    <property type="entry name" value="Metallo-hydrolase/oxidoreductase"/>
    <property type="match status" value="1"/>
</dbReference>
<accession>A0A6L7ETT8</accession>
<dbReference type="CDD" id="cd07724">
    <property type="entry name" value="POD-like_MBL-fold"/>
    <property type="match status" value="1"/>
</dbReference>
<dbReference type="Gene3D" id="3.60.15.10">
    <property type="entry name" value="Ribonuclease Z/Hydroxyacylglutathione hydrolase-like"/>
    <property type="match status" value="1"/>
</dbReference>
<dbReference type="Pfam" id="PF00581">
    <property type="entry name" value="Rhodanese"/>
    <property type="match status" value="1"/>
</dbReference>
<dbReference type="GO" id="GO:0050313">
    <property type="term" value="F:sulfur dioxygenase activity"/>
    <property type="evidence" value="ECO:0007669"/>
    <property type="project" value="InterPro"/>
</dbReference>
<dbReference type="InterPro" id="IPR001279">
    <property type="entry name" value="Metallo-B-lactamas"/>
</dbReference>
<gene>
    <name evidence="3" type="ORF">GRQ65_15265</name>
</gene>
<keyword evidence="1" id="KW-0479">Metal-binding</keyword>
<comment type="caution">
    <text evidence="3">The sequence shown here is derived from an EMBL/GenBank/DDBJ whole genome shotgun (WGS) entry which is preliminary data.</text>
</comment>
<dbReference type="InterPro" id="IPR044528">
    <property type="entry name" value="POD-like_MBL-fold"/>
</dbReference>
<feature type="domain" description="Rhodanese" evidence="2">
    <location>
        <begin position="261"/>
        <end position="342"/>
    </location>
</feature>
<evidence type="ECO:0000259" key="2">
    <source>
        <dbReference type="PROSITE" id="PS50206"/>
    </source>
</evidence>
<evidence type="ECO:0000313" key="4">
    <source>
        <dbReference type="Proteomes" id="UP000473325"/>
    </source>
</evidence>
<dbReference type="Pfam" id="PF00753">
    <property type="entry name" value="Lactamase_B"/>
    <property type="match status" value="1"/>
</dbReference>
<dbReference type="InterPro" id="IPR051682">
    <property type="entry name" value="Mito_Persulfide_Diox"/>
</dbReference>
<dbReference type="Proteomes" id="UP000473325">
    <property type="component" value="Unassembled WGS sequence"/>
</dbReference>
<dbReference type="SMART" id="SM00849">
    <property type="entry name" value="Lactamase_B"/>
    <property type="match status" value="1"/>
</dbReference>
<dbReference type="SUPFAM" id="SSF52821">
    <property type="entry name" value="Rhodanese/Cell cycle control phosphatase"/>
    <property type="match status" value="2"/>
</dbReference>
<sequence length="450" mass="47465">MRVRVLETPELGNRSYVVDDGEVSVVVDPQRDLDRLEPLLEHDVSHVLETHLHNDYVSGGRELARRTGAAYAVNAADDVTFERLPLHDGETLRAGSLAVSVLATPGHTPTHLSYVVRDLADPLAPPAVFSGGSLLYGTVGRTDLVDPALTRELAAAQHASAHRLGALPGDATLHPTHGFGSFCAGGGGTGASASTIADEWRHNTALTTVNASVFVDELVAGFTAHPSYYAHMAGLNALAEPGVDLDAPLSPASPAQVSALLAAGASVVDLRPPADFAADHLSGTVSVALGAQFATYVGWVTPWGRPLLVLGAHRDDLAEARRQLTRIGVDDVTTAWGPVPELAGDDDARSSYRRADFAQLAAERGPDDVVLDVRRADEHAAARVRGAVNVPVHEVEQRHHELPTGARVWVHCAAGFRAGIAASLLEREGFDVVHVDDPFDCAVELGLTDG</sequence>
<dbReference type="GO" id="GO:0016787">
    <property type="term" value="F:hydrolase activity"/>
    <property type="evidence" value="ECO:0007669"/>
    <property type="project" value="UniProtKB-KW"/>
</dbReference>
<dbReference type="InterPro" id="IPR036873">
    <property type="entry name" value="Rhodanese-like_dom_sf"/>
</dbReference>
<dbReference type="PANTHER" id="PTHR43084">
    <property type="entry name" value="PERSULFIDE DIOXYGENASE ETHE1"/>
    <property type="match status" value="1"/>
</dbReference>
<dbReference type="PANTHER" id="PTHR43084:SF1">
    <property type="entry name" value="PERSULFIDE DIOXYGENASE ETHE1, MITOCHONDRIAL"/>
    <property type="match status" value="1"/>
</dbReference>
<dbReference type="InterPro" id="IPR036866">
    <property type="entry name" value="RibonucZ/Hydroxyglut_hydro"/>
</dbReference>
<keyword evidence="3" id="KW-0378">Hydrolase</keyword>
<name>A0A6L7ETT8_9ACTN</name>
<dbReference type="EMBL" id="WUEK01000009">
    <property type="protein sequence ID" value="MXG90907.1"/>
    <property type="molecule type" value="Genomic_DNA"/>
</dbReference>
<proteinExistence type="predicted"/>
<dbReference type="GO" id="GO:0070813">
    <property type="term" value="P:hydrogen sulfide metabolic process"/>
    <property type="evidence" value="ECO:0007669"/>
    <property type="project" value="TreeGrafter"/>
</dbReference>
<keyword evidence="4" id="KW-1185">Reference proteome</keyword>
<dbReference type="AlphaFoldDB" id="A0A6L7ETT8"/>
<dbReference type="InterPro" id="IPR001763">
    <property type="entry name" value="Rhodanese-like_dom"/>
</dbReference>
<protein>
    <submittedName>
        <fullName evidence="3">MBL fold metallo-hydrolase</fullName>
    </submittedName>
</protein>
<feature type="domain" description="Rhodanese" evidence="2">
    <location>
        <begin position="364"/>
        <end position="438"/>
    </location>
</feature>
<dbReference type="Gene3D" id="3.40.250.10">
    <property type="entry name" value="Rhodanese-like domain"/>
    <property type="match status" value="2"/>
</dbReference>
<reference evidence="3 4" key="1">
    <citation type="submission" date="2019-12" db="EMBL/GenBank/DDBJ databases">
        <authorList>
            <person name="Kun Z."/>
        </authorList>
    </citation>
    <scope>NUCLEOTIDE SEQUENCE [LARGE SCALE GENOMIC DNA]</scope>
    <source>
        <strain evidence="3 4">YIM 123512</strain>
    </source>
</reference>
<dbReference type="PROSITE" id="PS50206">
    <property type="entry name" value="RHODANESE_3"/>
    <property type="match status" value="2"/>
</dbReference>
<dbReference type="RefSeq" id="WP_160878836.1">
    <property type="nucleotide sequence ID" value="NZ_WUEK01000009.1"/>
</dbReference>
<dbReference type="SMART" id="SM00450">
    <property type="entry name" value="RHOD"/>
    <property type="match status" value="1"/>
</dbReference>